<dbReference type="Gene3D" id="3.40.50.720">
    <property type="entry name" value="NAD(P)-binding Rossmann-like Domain"/>
    <property type="match status" value="1"/>
</dbReference>
<organism evidence="8 9">
    <name type="scientific">Pacificibacter maritimus</name>
    <dbReference type="NCBI Taxonomy" id="762213"/>
    <lineage>
        <taxon>Bacteria</taxon>
        <taxon>Pseudomonadati</taxon>
        <taxon>Pseudomonadota</taxon>
        <taxon>Alphaproteobacteria</taxon>
        <taxon>Rhodobacterales</taxon>
        <taxon>Roseobacteraceae</taxon>
        <taxon>Pacificibacter</taxon>
    </lineage>
</organism>
<evidence type="ECO:0000256" key="6">
    <source>
        <dbReference type="RuleBase" id="RU361277"/>
    </source>
</evidence>
<dbReference type="PANTHER" id="PTHR43161">
    <property type="entry name" value="SORBITOL DEHYDROGENASE"/>
    <property type="match status" value="1"/>
</dbReference>
<dbReference type="PANTHER" id="PTHR43161:SF9">
    <property type="entry name" value="SORBITOL DEHYDROGENASE"/>
    <property type="match status" value="1"/>
</dbReference>
<dbReference type="RefSeq" id="WP_123793302.1">
    <property type="nucleotide sequence ID" value="NZ_RKQK01000003.1"/>
</dbReference>
<dbReference type="AlphaFoldDB" id="A0A3N4UYC6"/>
<dbReference type="SUPFAM" id="SSF51735">
    <property type="entry name" value="NAD(P)-binding Rossmann-fold domains"/>
    <property type="match status" value="1"/>
</dbReference>
<dbReference type="InterPro" id="IPR036291">
    <property type="entry name" value="NAD(P)-bd_dom_sf"/>
</dbReference>
<evidence type="ECO:0000256" key="3">
    <source>
        <dbReference type="ARBA" id="ARBA00022723"/>
    </source>
</evidence>
<keyword evidence="3 6" id="KW-0479">Metal-binding</keyword>
<comment type="similarity">
    <text evidence="2 6">Belongs to the zinc-containing alcohol dehydrogenase family.</text>
</comment>
<dbReference type="Pfam" id="PF00107">
    <property type="entry name" value="ADH_zinc_N"/>
    <property type="match status" value="1"/>
</dbReference>
<evidence type="ECO:0000256" key="1">
    <source>
        <dbReference type="ARBA" id="ARBA00001947"/>
    </source>
</evidence>
<dbReference type="Gene3D" id="3.90.180.10">
    <property type="entry name" value="Medium-chain alcohol dehydrogenases, catalytic domain"/>
    <property type="match status" value="1"/>
</dbReference>
<dbReference type="InterPro" id="IPR002328">
    <property type="entry name" value="ADH_Zn_CS"/>
</dbReference>
<evidence type="ECO:0000313" key="8">
    <source>
        <dbReference type="EMBL" id="RPE66570.1"/>
    </source>
</evidence>
<comment type="cofactor">
    <cofactor evidence="1 6">
        <name>Zn(2+)</name>
        <dbReference type="ChEBI" id="CHEBI:29105"/>
    </cofactor>
</comment>
<keyword evidence="9" id="KW-1185">Reference proteome</keyword>
<accession>A0A3N4UYC6</accession>
<dbReference type="Pfam" id="PF08240">
    <property type="entry name" value="ADH_N"/>
    <property type="match status" value="1"/>
</dbReference>
<dbReference type="InterPro" id="IPR020843">
    <property type="entry name" value="ER"/>
</dbReference>
<dbReference type="InterPro" id="IPR011032">
    <property type="entry name" value="GroES-like_sf"/>
</dbReference>
<dbReference type="GO" id="GO:0008270">
    <property type="term" value="F:zinc ion binding"/>
    <property type="evidence" value="ECO:0007669"/>
    <property type="project" value="InterPro"/>
</dbReference>
<dbReference type="PROSITE" id="PS00059">
    <property type="entry name" value="ADH_ZINC"/>
    <property type="match status" value="1"/>
</dbReference>
<dbReference type="EMBL" id="RKQK01000003">
    <property type="protein sequence ID" value="RPE66570.1"/>
    <property type="molecule type" value="Genomic_DNA"/>
</dbReference>
<evidence type="ECO:0000256" key="4">
    <source>
        <dbReference type="ARBA" id="ARBA00022833"/>
    </source>
</evidence>
<sequence length="348" mass="36530">MSVKACVLHAKHDLRIDAIEPPQVSDDTVVLGMSHGGICGSDLHYFHDGGVGTIRVTEPIIVGHEVSGTVLAVGRNVSTLVAGDRVAVCPSQPCHSCEFCNLEQFQHCKNMRFLGSARTVPHVQGGMRNQMLATVDQCFKVDPDTSLSSAACAEPLAVCLHAASQVGSLKGKKVLVTGAGPIGALCCAVTALQGAAAIIVTDLFDFTLSKALEMGATQSINIASSPDALADYAGENGGFDVVFECSAAEPAIRSAIDVVRPRGWIVQVGVAGNLSLPVNAIVGKEIRFVGTHRFHPEFAEAVALINSGKIDVSPMVTQVYPMEDALEAFKMASNREAAIKVQLDLRGA</sequence>
<dbReference type="Proteomes" id="UP000269689">
    <property type="component" value="Unassembled WGS sequence"/>
</dbReference>
<dbReference type="SMART" id="SM00829">
    <property type="entry name" value="PKS_ER"/>
    <property type="match status" value="1"/>
</dbReference>
<name>A0A3N4UYC6_9RHOB</name>
<dbReference type="InterPro" id="IPR013149">
    <property type="entry name" value="ADH-like_C"/>
</dbReference>
<dbReference type="InterPro" id="IPR013154">
    <property type="entry name" value="ADH-like_N"/>
</dbReference>
<evidence type="ECO:0000259" key="7">
    <source>
        <dbReference type="SMART" id="SM00829"/>
    </source>
</evidence>
<dbReference type="GO" id="GO:0016616">
    <property type="term" value="F:oxidoreductase activity, acting on the CH-OH group of donors, NAD or NADP as acceptor"/>
    <property type="evidence" value="ECO:0007669"/>
    <property type="project" value="UniProtKB-ARBA"/>
</dbReference>
<comment type="caution">
    <text evidence="8">The sequence shown here is derived from an EMBL/GenBank/DDBJ whole genome shotgun (WGS) entry which is preliminary data.</text>
</comment>
<feature type="domain" description="Enoyl reductase (ER)" evidence="7">
    <location>
        <begin position="11"/>
        <end position="343"/>
    </location>
</feature>
<dbReference type="OrthoDB" id="5295340at2"/>
<protein>
    <submittedName>
        <fullName evidence="8">L-idonate 5-dehydrogenase</fullName>
    </submittedName>
</protein>
<gene>
    <name evidence="8" type="ORF">EDD53_2274</name>
</gene>
<dbReference type="SUPFAM" id="SSF50129">
    <property type="entry name" value="GroES-like"/>
    <property type="match status" value="1"/>
</dbReference>
<proteinExistence type="inferred from homology"/>
<keyword evidence="5" id="KW-0560">Oxidoreductase</keyword>
<evidence type="ECO:0000256" key="5">
    <source>
        <dbReference type="ARBA" id="ARBA00023002"/>
    </source>
</evidence>
<keyword evidence="4 6" id="KW-0862">Zinc</keyword>
<dbReference type="CDD" id="cd08232">
    <property type="entry name" value="idonate-5-DH"/>
    <property type="match status" value="1"/>
</dbReference>
<evidence type="ECO:0000313" key="9">
    <source>
        <dbReference type="Proteomes" id="UP000269689"/>
    </source>
</evidence>
<reference evidence="8 9" key="1">
    <citation type="submission" date="2018-11" db="EMBL/GenBank/DDBJ databases">
        <title>Genomic Encyclopedia of Type Strains, Phase IV (KMG-IV): sequencing the most valuable type-strain genomes for metagenomic binning, comparative biology and taxonomic classification.</title>
        <authorList>
            <person name="Goeker M."/>
        </authorList>
    </citation>
    <scope>NUCLEOTIDE SEQUENCE [LARGE SCALE GENOMIC DNA]</scope>
    <source>
        <strain evidence="8 9">DSM 104731</strain>
    </source>
</reference>
<evidence type="ECO:0000256" key="2">
    <source>
        <dbReference type="ARBA" id="ARBA00008072"/>
    </source>
</evidence>